<protein>
    <submittedName>
        <fullName evidence="2">Uncharacterized protein</fullName>
    </submittedName>
</protein>
<dbReference type="AlphaFoldDB" id="A0A915IMQ6"/>
<evidence type="ECO:0000313" key="1">
    <source>
        <dbReference type="Proteomes" id="UP000887565"/>
    </source>
</evidence>
<accession>A0A915IMQ6</accession>
<evidence type="ECO:0000313" key="2">
    <source>
        <dbReference type="WBParaSite" id="nRc.2.0.1.t15095-RA"/>
    </source>
</evidence>
<dbReference type="Proteomes" id="UP000887565">
    <property type="component" value="Unplaced"/>
</dbReference>
<organism evidence="1 2">
    <name type="scientific">Romanomermis culicivorax</name>
    <name type="common">Nematode worm</name>
    <dbReference type="NCBI Taxonomy" id="13658"/>
    <lineage>
        <taxon>Eukaryota</taxon>
        <taxon>Metazoa</taxon>
        <taxon>Ecdysozoa</taxon>
        <taxon>Nematoda</taxon>
        <taxon>Enoplea</taxon>
        <taxon>Dorylaimia</taxon>
        <taxon>Mermithida</taxon>
        <taxon>Mermithoidea</taxon>
        <taxon>Mermithidae</taxon>
        <taxon>Romanomermis</taxon>
    </lineage>
</organism>
<dbReference type="WBParaSite" id="nRc.2.0.1.t15095-RA">
    <property type="protein sequence ID" value="nRc.2.0.1.t15095-RA"/>
    <property type="gene ID" value="nRc.2.0.1.g15095"/>
</dbReference>
<keyword evidence="1" id="KW-1185">Reference proteome</keyword>
<reference evidence="2" key="1">
    <citation type="submission" date="2022-11" db="UniProtKB">
        <authorList>
            <consortium name="WormBaseParasite"/>
        </authorList>
    </citation>
    <scope>IDENTIFICATION</scope>
</reference>
<sequence>MDRNSSKSCTLRTRRSAMAQTADITQQLFQTFVLFDGQLIQARRRTIALTTTQSLMLLLFFATLQ</sequence>
<name>A0A915IMQ6_ROMCU</name>
<proteinExistence type="predicted"/>